<dbReference type="PROSITE" id="PS50294">
    <property type="entry name" value="WD_REPEATS_REGION"/>
    <property type="match status" value="1"/>
</dbReference>
<dbReference type="InterPro" id="IPR051858">
    <property type="entry name" value="WD_repeat_GAD-1"/>
</dbReference>
<gene>
    <name evidence="5" type="ORF">C922_03344</name>
</gene>
<name>W7AAQ7_9APIC</name>
<evidence type="ECO:0000256" key="1">
    <source>
        <dbReference type="ARBA" id="ARBA00022574"/>
    </source>
</evidence>
<dbReference type="Proteomes" id="UP000030640">
    <property type="component" value="Unassembled WGS sequence"/>
</dbReference>
<dbReference type="EMBL" id="KI965473">
    <property type="protein sequence ID" value="EUD66149.1"/>
    <property type="molecule type" value="Genomic_DNA"/>
</dbReference>
<evidence type="ECO:0000256" key="3">
    <source>
        <dbReference type="PROSITE-ProRule" id="PRU00221"/>
    </source>
</evidence>
<dbReference type="Pfam" id="PF00400">
    <property type="entry name" value="WD40"/>
    <property type="match status" value="1"/>
</dbReference>
<dbReference type="GO" id="GO:0005634">
    <property type="term" value="C:nucleus"/>
    <property type="evidence" value="ECO:0007669"/>
    <property type="project" value="TreeGrafter"/>
</dbReference>
<dbReference type="RefSeq" id="XP_008817158.1">
    <property type="nucleotide sequence ID" value="XM_008818936.1"/>
</dbReference>
<feature type="region of interest" description="Disordered" evidence="4">
    <location>
        <begin position="1"/>
        <end position="84"/>
    </location>
</feature>
<protein>
    <submittedName>
        <fullName evidence="5">Uncharacterized protein</fullName>
    </submittedName>
</protein>
<dbReference type="PROSITE" id="PS50082">
    <property type="entry name" value="WD_REPEATS_2"/>
    <property type="match status" value="1"/>
</dbReference>
<dbReference type="VEuPathDB" id="PlasmoDB:C922_03344"/>
<feature type="compositionally biased region" description="Gly residues" evidence="4">
    <location>
        <begin position="46"/>
        <end position="57"/>
    </location>
</feature>
<keyword evidence="1 3" id="KW-0853">WD repeat</keyword>
<dbReference type="PANTHER" id="PTHR16017:SF0">
    <property type="entry name" value="WD REPEAT-CONTAINING PROTEIN 70"/>
    <property type="match status" value="1"/>
</dbReference>
<feature type="compositionally biased region" description="Acidic residues" evidence="4">
    <location>
        <begin position="24"/>
        <end position="36"/>
    </location>
</feature>
<keyword evidence="6" id="KW-1185">Reference proteome</keyword>
<dbReference type="InterPro" id="IPR001680">
    <property type="entry name" value="WD40_rpt"/>
</dbReference>
<evidence type="ECO:0000256" key="4">
    <source>
        <dbReference type="SAM" id="MobiDB-lite"/>
    </source>
</evidence>
<feature type="repeat" description="WD" evidence="3">
    <location>
        <begin position="198"/>
        <end position="240"/>
    </location>
</feature>
<dbReference type="SUPFAM" id="SSF50978">
    <property type="entry name" value="WD40 repeat-like"/>
    <property type="match status" value="1"/>
</dbReference>
<dbReference type="SMART" id="SM00320">
    <property type="entry name" value="WD40"/>
    <property type="match status" value="5"/>
</dbReference>
<dbReference type="PANTHER" id="PTHR16017">
    <property type="entry name" value="GASTRULATION DEFECTIVE PROTEIN 1-RELATED"/>
    <property type="match status" value="1"/>
</dbReference>
<evidence type="ECO:0000313" key="5">
    <source>
        <dbReference type="EMBL" id="EUD66149.1"/>
    </source>
</evidence>
<reference evidence="5 6" key="1">
    <citation type="submission" date="2013-02" db="EMBL/GenBank/DDBJ databases">
        <title>The Genome Sequence of Plasmodium inui San Antonio 1.</title>
        <authorList>
            <consortium name="The Broad Institute Genome Sequencing Platform"/>
            <consortium name="The Broad Institute Genome Sequencing Center for Infectious Disease"/>
            <person name="Neafsey D."/>
            <person name="Cheeseman I."/>
            <person name="Volkman S."/>
            <person name="Adams J."/>
            <person name="Walker B."/>
            <person name="Young S.K."/>
            <person name="Zeng Q."/>
            <person name="Gargeya S."/>
            <person name="Fitzgerald M."/>
            <person name="Haas B."/>
            <person name="Abouelleil A."/>
            <person name="Alvarado L."/>
            <person name="Arachchi H.M."/>
            <person name="Berlin A.M."/>
            <person name="Chapman S.B."/>
            <person name="Dewar J."/>
            <person name="Goldberg J."/>
            <person name="Griggs A."/>
            <person name="Gujja S."/>
            <person name="Hansen M."/>
            <person name="Howarth C."/>
            <person name="Imamovic A."/>
            <person name="Larimer J."/>
            <person name="McCowan C."/>
            <person name="Murphy C."/>
            <person name="Neiman D."/>
            <person name="Pearson M."/>
            <person name="Priest M."/>
            <person name="Roberts A."/>
            <person name="Saif S."/>
            <person name="Shea T."/>
            <person name="Sisk P."/>
            <person name="Sykes S."/>
            <person name="Wortman J."/>
            <person name="Nusbaum C."/>
            <person name="Birren B."/>
        </authorList>
    </citation>
    <scope>NUCLEOTIDE SEQUENCE [LARGE SCALE GENOMIC DNA]</scope>
    <source>
        <strain evidence="5 6">San Antonio 1</strain>
    </source>
</reference>
<dbReference type="AlphaFoldDB" id="W7AAQ7"/>
<organism evidence="5 6">
    <name type="scientific">Plasmodium inui San Antonio 1</name>
    <dbReference type="NCBI Taxonomy" id="1237626"/>
    <lineage>
        <taxon>Eukaryota</taxon>
        <taxon>Sar</taxon>
        <taxon>Alveolata</taxon>
        <taxon>Apicomplexa</taxon>
        <taxon>Aconoidasida</taxon>
        <taxon>Haemosporida</taxon>
        <taxon>Plasmodiidae</taxon>
        <taxon>Plasmodium</taxon>
        <taxon>Plasmodium (Plasmodium)</taxon>
    </lineage>
</organism>
<dbReference type="GO" id="GO:0035861">
    <property type="term" value="C:site of double-strand break"/>
    <property type="evidence" value="ECO:0007669"/>
    <property type="project" value="TreeGrafter"/>
</dbReference>
<keyword evidence="2" id="KW-0677">Repeat</keyword>
<dbReference type="OrthoDB" id="10264376at2759"/>
<sequence length="709" mass="80412">MREDDGGKNPNGRSADLSSQNDDVVGDDEYPEEFSESGESNEFLEGSGGGSGDGSGGDSDEGRGERADRGKQGEGPCASSLQPEKEAELQFAKMKEEVLPVHKKNISGLKTVRKGSSLILTGNDNCIRIYEFQSMNKAEKSCSKLITLAEGSIIQSVDATSNLILVANGNKSYVYDRTGKIVKNTIRGDMYITDVNKTKGHTRSVNCCRFHPCNENIFVSGSLDSTVRIWNLEKNNCYGIDKELVHHQCMKVVNERNMIQNNVLCCQFVRDGNSIILGCENGQIEVRNKISNDYMYSPKPKQHIRRDISHSDSIVDILTCRKRDHFFFTRSLDNSVKYWDRRNLQRCVKTIEFVPTIFKNSNMSLCGSDERYLVLGTQERKEVVIDEVPINEGAIGDRGGGSTPHGKNYIPQELKRKGADSYANNYVKVYQGDEDMEQFLNEVAASNKTEKFIQGALKIYDTYGEVFDLVHERRYEEEGIICTHFNDHINQLFLGTTDGNCVVYYDDSDDDQRRGADERSAEVPMGRKKKGGVLEYLCKGVKRKQENASFYTNCEHIYNLDNLPKEITITDDGNVLIKKDVLNAKVKMNPKLSSFTANAYEKKRQVGMYSKYIVDSKPSRKNSPINQTNKENEYEEEDIVENLRKREQRKQGEDYFMNVYKYTQPRAIIDYSSGEEQEYSELLKKPKCPQCGVKNCVCGFMRSGRKRGR</sequence>
<dbReference type="GeneID" id="20038618"/>
<evidence type="ECO:0000256" key="2">
    <source>
        <dbReference type="ARBA" id="ARBA00022737"/>
    </source>
</evidence>
<evidence type="ECO:0000313" key="6">
    <source>
        <dbReference type="Proteomes" id="UP000030640"/>
    </source>
</evidence>
<proteinExistence type="predicted"/>
<dbReference type="InterPro" id="IPR036322">
    <property type="entry name" value="WD40_repeat_dom_sf"/>
</dbReference>
<accession>W7AAQ7</accession>
<feature type="compositionally biased region" description="Basic and acidic residues" evidence="4">
    <location>
        <begin position="60"/>
        <end position="72"/>
    </location>
</feature>
<dbReference type="Gene3D" id="2.130.10.10">
    <property type="entry name" value="YVTN repeat-like/Quinoprotein amine dehydrogenase"/>
    <property type="match status" value="1"/>
</dbReference>
<dbReference type="InterPro" id="IPR015943">
    <property type="entry name" value="WD40/YVTN_repeat-like_dom_sf"/>
</dbReference>